<evidence type="ECO:0000313" key="2">
    <source>
        <dbReference type="Proteomes" id="UP000499080"/>
    </source>
</evidence>
<dbReference type="Proteomes" id="UP000499080">
    <property type="component" value="Unassembled WGS sequence"/>
</dbReference>
<sequence>MRHITPESVSSLDISNNTYEYVTNALLDDFSNLIVLGCVSTGVFNGVIRRFELKLIVLGCVGT</sequence>
<reference evidence="1 2" key="1">
    <citation type="journal article" date="2019" name="Sci. Rep.">
        <title>Orb-weaving spider Araneus ventricosus genome elucidates the spidroin gene catalogue.</title>
        <authorList>
            <person name="Kono N."/>
            <person name="Nakamura H."/>
            <person name="Ohtoshi R."/>
            <person name="Moran D.A.P."/>
            <person name="Shinohara A."/>
            <person name="Yoshida Y."/>
            <person name="Fujiwara M."/>
            <person name="Mori M."/>
            <person name="Tomita M."/>
            <person name="Arakawa K."/>
        </authorList>
    </citation>
    <scope>NUCLEOTIDE SEQUENCE [LARGE SCALE GENOMIC DNA]</scope>
</reference>
<dbReference type="EMBL" id="BGPR01017591">
    <property type="protein sequence ID" value="GBN76606.1"/>
    <property type="molecule type" value="Genomic_DNA"/>
</dbReference>
<keyword evidence="2" id="KW-1185">Reference proteome</keyword>
<accession>A0A4Y2RMQ3</accession>
<proteinExistence type="predicted"/>
<evidence type="ECO:0000313" key="1">
    <source>
        <dbReference type="EMBL" id="GBN76606.1"/>
    </source>
</evidence>
<name>A0A4Y2RMQ3_ARAVE</name>
<organism evidence="1 2">
    <name type="scientific">Araneus ventricosus</name>
    <name type="common">Orbweaver spider</name>
    <name type="synonym">Epeira ventricosa</name>
    <dbReference type="NCBI Taxonomy" id="182803"/>
    <lineage>
        <taxon>Eukaryota</taxon>
        <taxon>Metazoa</taxon>
        <taxon>Ecdysozoa</taxon>
        <taxon>Arthropoda</taxon>
        <taxon>Chelicerata</taxon>
        <taxon>Arachnida</taxon>
        <taxon>Araneae</taxon>
        <taxon>Araneomorphae</taxon>
        <taxon>Entelegynae</taxon>
        <taxon>Araneoidea</taxon>
        <taxon>Araneidae</taxon>
        <taxon>Araneus</taxon>
    </lineage>
</organism>
<protein>
    <submittedName>
        <fullName evidence="1">Uncharacterized protein</fullName>
    </submittedName>
</protein>
<gene>
    <name evidence="1" type="ORF">AVEN_207599_1</name>
</gene>
<dbReference type="AlphaFoldDB" id="A0A4Y2RMQ3"/>
<feature type="non-terminal residue" evidence="1">
    <location>
        <position position="63"/>
    </location>
</feature>
<comment type="caution">
    <text evidence="1">The sequence shown here is derived from an EMBL/GenBank/DDBJ whole genome shotgun (WGS) entry which is preliminary data.</text>
</comment>